<dbReference type="InterPro" id="IPR039768">
    <property type="entry name" value="Nmd3"/>
</dbReference>
<evidence type="ECO:0000259" key="1">
    <source>
        <dbReference type="Pfam" id="PF21192"/>
    </source>
</evidence>
<dbReference type="Pfam" id="PF21192">
    <property type="entry name" value="OB_NMD3"/>
    <property type="match status" value="1"/>
</dbReference>
<dbReference type="InterPro" id="IPR048899">
    <property type="entry name" value="NMD_SH3"/>
</dbReference>
<dbReference type="Proteomes" id="UP001153148">
    <property type="component" value="Unassembled WGS sequence"/>
</dbReference>
<organism evidence="3 4">
    <name type="scientific">Timema podura</name>
    <name type="common">Walking stick</name>
    <dbReference type="NCBI Taxonomy" id="61482"/>
    <lineage>
        <taxon>Eukaryota</taxon>
        <taxon>Metazoa</taxon>
        <taxon>Ecdysozoa</taxon>
        <taxon>Arthropoda</taxon>
        <taxon>Hexapoda</taxon>
        <taxon>Insecta</taxon>
        <taxon>Pterygota</taxon>
        <taxon>Neoptera</taxon>
        <taxon>Polyneoptera</taxon>
        <taxon>Phasmatodea</taxon>
        <taxon>Timematodea</taxon>
        <taxon>Timematoidea</taxon>
        <taxon>Timematidae</taxon>
        <taxon>Timema</taxon>
    </lineage>
</organism>
<evidence type="ECO:0000313" key="4">
    <source>
        <dbReference type="Proteomes" id="UP001153148"/>
    </source>
</evidence>
<feature type="non-terminal residue" evidence="3">
    <location>
        <position position="1"/>
    </location>
</feature>
<dbReference type="PANTHER" id="PTHR12746:SF2">
    <property type="entry name" value="60S RIBOSOMAL EXPORT PROTEIN NMD3"/>
    <property type="match status" value="1"/>
</dbReference>
<comment type="caution">
    <text evidence="3">The sequence shown here is derived from an EMBL/GenBank/DDBJ whole genome shotgun (WGS) entry which is preliminary data.</text>
</comment>
<dbReference type="EMBL" id="CAJPIN010042707">
    <property type="protein sequence ID" value="CAG2065394.1"/>
    <property type="molecule type" value="Genomic_DNA"/>
</dbReference>
<evidence type="ECO:0000259" key="2">
    <source>
        <dbReference type="Pfam" id="PF21193"/>
    </source>
</evidence>
<accession>A0ABN7PC75</accession>
<dbReference type="PANTHER" id="PTHR12746">
    <property type="entry name" value="NONSENSE-MEDIATED MRNA DECAY PROTEIN 3"/>
    <property type="match status" value="1"/>
</dbReference>
<gene>
    <name evidence="3" type="ORF">TPAB3V08_LOCUS12338</name>
</gene>
<dbReference type="InterPro" id="IPR048898">
    <property type="entry name" value="OB_NMD3"/>
</dbReference>
<proteinExistence type="predicted"/>
<dbReference type="Pfam" id="PF21193">
    <property type="entry name" value="NMD_SH3"/>
    <property type="match status" value="1"/>
</dbReference>
<name>A0ABN7PC75_TIMPD</name>
<feature type="domain" description="60S ribosomal export protein NMD3 SH3" evidence="2">
    <location>
        <begin position="15"/>
        <end position="61"/>
    </location>
</feature>
<keyword evidence="4" id="KW-1185">Reference proteome</keyword>
<evidence type="ECO:0000313" key="3">
    <source>
        <dbReference type="EMBL" id="CAG2065394.1"/>
    </source>
</evidence>
<reference evidence="3" key="1">
    <citation type="submission" date="2021-03" db="EMBL/GenBank/DDBJ databases">
        <authorList>
            <person name="Tran Van P."/>
        </authorList>
    </citation>
    <scope>NUCLEOTIDE SEQUENCE</scope>
</reference>
<feature type="domain" description="60S ribosomal export protein NMD3 OB-fold" evidence="1">
    <location>
        <begin position="78"/>
        <end position="145"/>
    </location>
</feature>
<protein>
    <submittedName>
        <fullName evidence="3">Uncharacterized protein</fullName>
    </submittedName>
</protein>
<sequence>NLCSIIFSVEIVPVSKDSVVCLPPKLTHQLGGISPLCLVYRVTNTVHVIDPGSAQIAEISSTVFWRHPFDSICNPKQLTEYIVMDLEPIKQKDRKIFPGQGAVSTKHVLSDIWVVKASELGVTDNTIHSRTHLGHILKPGDSVLG</sequence>